<feature type="domain" description="AAA-ATPase-like" evidence="1">
    <location>
        <begin position="9"/>
        <end position="240"/>
    </location>
</feature>
<keyword evidence="2" id="KW-0547">Nucleotide-binding</keyword>
<comment type="caution">
    <text evidence="2">The sequence shown here is derived from an EMBL/GenBank/DDBJ whole genome shotgun (WGS) entry which is preliminary data.</text>
</comment>
<protein>
    <submittedName>
        <fullName evidence="2">ATP-binding protein</fullName>
    </submittedName>
</protein>
<accession>A0A9D2C626</accession>
<gene>
    <name evidence="2" type="ORF">H9831_02370</name>
</gene>
<dbReference type="PANTHER" id="PTHR34825:SF1">
    <property type="entry name" value="AAA-ATPASE-LIKE DOMAIN-CONTAINING PROTEIN"/>
    <property type="match status" value="1"/>
</dbReference>
<dbReference type="Pfam" id="PF09820">
    <property type="entry name" value="AAA-ATPase_like"/>
    <property type="match status" value="1"/>
</dbReference>
<organism evidence="2 3">
    <name type="scientific">Candidatus Eisenbergiella pullistercoris</name>
    <dbReference type="NCBI Taxonomy" id="2838555"/>
    <lineage>
        <taxon>Bacteria</taxon>
        <taxon>Bacillati</taxon>
        <taxon>Bacillota</taxon>
        <taxon>Clostridia</taxon>
        <taxon>Lachnospirales</taxon>
        <taxon>Lachnospiraceae</taxon>
        <taxon>Eisenbergiella</taxon>
    </lineage>
</organism>
<dbReference type="AlphaFoldDB" id="A0A9D2C626"/>
<dbReference type="EMBL" id="DXDD01000032">
    <property type="protein sequence ID" value="HIY59515.1"/>
    <property type="molecule type" value="Genomic_DNA"/>
</dbReference>
<name>A0A9D2C626_9FIRM</name>
<dbReference type="GO" id="GO:0005524">
    <property type="term" value="F:ATP binding"/>
    <property type="evidence" value="ECO:0007669"/>
    <property type="project" value="UniProtKB-KW"/>
</dbReference>
<evidence type="ECO:0000313" key="3">
    <source>
        <dbReference type="Proteomes" id="UP000824007"/>
    </source>
</evidence>
<sequence length="573" mass="66190">MKDFKKRLPVGIESFEKIRSEGFYYVDKTAMIRDLLLDWGEVNLFTRPRRFGKSLNMSMLKSFLEIGCNKALFDGLEISGQTELCEEYMGKFPVISISLKSINGADYTSARNLLCSVIGKEALRFSFLLESDRLMEQEKEMYRKLIYVPTESLSNFSMADDVLMNSLQTLSTLLYRHYGRKSVILVDEYDVPLAKANEQGYYDEMVLLIRNLFEQALKTNDSLYFAVLTGCLRISKESIFTGMNNLNVQSITDVQFDEYFGFSDEEVKELLKYYEIGEAYEDVRSWYDGYRFGNVDVYCPWDVVNFARKRRNDPSLYPESYWSNTSSNDIVRHLLENASAGTRSEVERLIAGETVLKEIRNELTYRDIYASEENVWSVLFTTGYLTQAGRPDPRRRNLIRMAIPNEEIREIFVSQIQDWMQAVVRKDAAEIDRFCGALKDGDPSVAESVFTSWLGRTVSIRDTAVRKDLKETFYHGFLLGILRYQTEWDIRSNQESGDGDSDIQIEILPEKTGIVIELKYAEKGKLEEACQEALGQIEEKTYAARLREEGMETILAYGVACFRKQCRVKLKKV</sequence>
<dbReference type="SUPFAM" id="SSF52540">
    <property type="entry name" value="P-loop containing nucleoside triphosphate hydrolases"/>
    <property type="match status" value="1"/>
</dbReference>
<dbReference type="Pfam" id="PF08011">
    <property type="entry name" value="PDDEXK_9"/>
    <property type="match status" value="1"/>
</dbReference>
<dbReference type="InterPro" id="IPR018631">
    <property type="entry name" value="AAA-ATPase-like_dom"/>
</dbReference>
<evidence type="ECO:0000259" key="1">
    <source>
        <dbReference type="Pfam" id="PF09820"/>
    </source>
</evidence>
<dbReference type="InterPro" id="IPR012547">
    <property type="entry name" value="PDDEXK_9"/>
</dbReference>
<reference evidence="2" key="1">
    <citation type="journal article" date="2021" name="PeerJ">
        <title>Extensive microbial diversity within the chicken gut microbiome revealed by metagenomics and culture.</title>
        <authorList>
            <person name="Gilroy R."/>
            <person name="Ravi A."/>
            <person name="Getino M."/>
            <person name="Pursley I."/>
            <person name="Horton D.L."/>
            <person name="Alikhan N.F."/>
            <person name="Baker D."/>
            <person name="Gharbi K."/>
            <person name="Hall N."/>
            <person name="Watson M."/>
            <person name="Adriaenssens E.M."/>
            <person name="Foster-Nyarko E."/>
            <person name="Jarju S."/>
            <person name="Secka A."/>
            <person name="Antonio M."/>
            <person name="Oren A."/>
            <person name="Chaudhuri R.R."/>
            <person name="La Ragione R."/>
            <person name="Hildebrand F."/>
            <person name="Pallen M.J."/>
        </authorList>
    </citation>
    <scope>NUCLEOTIDE SEQUENCE</scope>
    <source>
        <strain evidence="2">ChiSxjej3B15-24422</strain>
    </source>
</reference>
<keyword evidence="2" id="KW-0067">ATP-binding</keyword>
<evidence type="ECO:0000313" key="2">
    <source>
        <dbReference type="EMBL" id="HIY59515.1"/>
    </source>
</evidence>
<dbReference type="Proteomes" id="UP000824007">
    <property type="component" value="Unassembled WGS sequence"/>
</dbReference>
<reference evidence="2" key="2">
    <citation type="submission" date="2021-04" db="EMBL/GenBank/DDBJ databases">
        <authorList>
            <person name="Gilroy R."/>
        </authorList>
    </citation>
    <scope>NUCLEOTIDE SEQUENCE</scope>
    <source>
        <strain evidence="2">ChiSxjej3B15-24422</strain>
    </source>
</reference>
<dbReference type="InterPro" id="IPR027417">
    <property type="entry name" value="P-loop_NTPase"/>
</dbReference>
<dbReference type="PANTHER" id="PTHR34825">
    <property type="entry name" value="CONSERVED PROTEIN, WITH A WEAK D-GALACTARATE DEHYDRATASE/ALTRONATE HYDROLASE DOMAIN"/>
    <property type="match status" value="1"/>
</dbReference>
<proteinExistence type="predicted"/>